<proteinExistence type="predicted"/>
<sequence length="59" mass="6417">MSQCNASEVSNIRKEAVNLLLASIELEALGLSHVINTKKEVIQSALKTLSNVKIQENVP</sequence>
<keyword evidence="2" id="KW-1185">Reference proteome</keyword>
<dbReference type="RefSeq" id="WP_307232089.1">
    <property type="nucleotide sequence ID" value="NZ_JAUSTT010000027.1"/>
</dbReference>
<name>A0ABT9WWV6_9BACI</name>
<evidence type="ECO:0008006" key="3">
    <source>
        <dbReference type="Google" id="ProtNLM"/>
    </source>
</evidence>
<dbReference type="Pfam" id="PF26595">
    <property type="entry name" value="A_ENA"/>
    <property type="match status" value="1"/>
</dbReference>
<dbReference type="InterPro" id="IPR058705">
    <property type="entry name" value="A_ENA"/>
</dbReference>
<reference evidence="1 2" key="1">
    <citation type="submission" date="2023-07" db="EMBL/GenBank/DDBJ databases">
        <title>Genomic Encyclopedia of Type Strains, Phase IV (KMG-IV): sequencing the most valuable type-strain genomes for metagenomic binning, comparative biology and taxonomic classification.</title>
        <authorList>
            <person name="Goeker M."/>
        </authorList>
    </citation>
    <scope>NUCLEOTIDE SEQUENCE [LARGE SCALE GENOMIC DNA]</scope>
    <source>
        <strain evidence="1 2">DSM 23837</strain>
    </source>
</reference>
<dbReference type="EMBL" id="JAUSTT010000027">
    <property type="protein sequence ID" value="MDQ0177786.1"/>
    <property type="molecule type" value="Genomic_DNA"/>
</dbReference>
<evidence type="ECO:0000313" key="1">
    <source>
        <dbReference type="EMBL" id="MDQ0177786.1"/>
    </source>
</evidence>
<evidence type="ECO:0000313" key="2">
    <source>
        <dbReference type="Proteomes" id="UP001223586"/>
    </source>
</evidence>
<gene>
    <name evidence="1" type="ORF">J2S08_003667</name>
</gene>
<organism evidence="1 2">
    <name type="scientific">Bacillus chungangensis</name>
    <dbReference type="NCBI Taxonomy" id="587633"/>
    <lineage>
        <taxon>Bacteria</taxon>
        <taxon>Bacillati</taxon>
        <taxon>Bacillota</taxon>
        <taxon>Bacilli</taxon>
        <taxon>Bacillales</taxon>
        <taxon>Bacillaceae</taxon>
        <taxon>Bacillus</taxon>
    </lineage>
</organism>
<comment type="caution">
    <text evidence="1">The sequence shown here is derived from an EMBL/GenBank/DDBJ whole genome shotgun (WGS) entry which is preliminary data.</text>
</comment>
<dbReference type="Proteomes" id="UP001223586">
    <property type="component" value="Unassembled WGS sequence"/>
</dbReference>
<accession>A0ABT9WWV6</accession>
<protein>
    <recommendedName>
        <fullName evidence="3">Spore coat protein</fullName>
    </recommendedName>
</protein>